<dbReference type="Pfam" id="PF17172">
    <property type="entry name" value="GST_N_4"/>
    <property type="match status" value="1"/>
</dbReference>
<dbReference type="Proteomes" id="UP000319160">
    <property type="component" value="Unassembled WGS sequence"/>
</dbReference>
<dbReference type="InterPro" id="IPR012336">
    <property type="entry name" value="Thioredoxin-like_fold"/>
</dbReference>
<feature type="domain" description="Thioredoxin-like fold" evidence="3">
    <location>
        <begin position="26"/>
        <end position="126"/>
    </location>
</feature>
<dbReference type="CDD" id="cd03193">
    <property type="entry name" value="GST_C_Metaxin"/>
    <property type="match status" value="1"/>
</dbReference>
<comment type="similarity">
    <text evidence="2">Belongs to the GST superfamily.</text>
</comment>
<dbReference type="OrthoDB" id="5809458at2759"/>
<evidence type="ECO:0000259" key="3">
    <source>
        <dbReference type="Pfam" id="PF17172"/>
    </source>
</evidence>
<sequence>MSSSNQSPTITVYRGFKDPGNFVWSPYVTKLEARLRFGGVSYKTEVGSPRSGPKGKIPYVEISHEAGEKETLGDSSLIVDALCENGALTDLNARLSKAERAHDLALRALLEDKLSFYHSWERWTQNYYVMRDHVLWPVPWPVRIFVGFMIYRNTVAVLHGQGTGRFTAEEIAAFRREIWESCADLLLESQSKTQSAAGEPFWVLGGHEPTEADATLFGFISSTLLATAGPGSLADVKSFPVLLDYSRRIQERYFPDYEALPVRAVGKEHVGTAQGSHS</sequence>
<evidence type="ECO:0000256" key="2">
    <source>
        <dbReference type="ARBA" id="ARBA00007409"/>
    </source>
</evidence>
<dbReference type="PANTHER" id="PTHR12289">
    <property type="entry name" value="METAXIN RELATED"/>
    <property type="match status" value="1"/>
</dbReference>
<evidence type="ECO:0000313" key="4">
    <source>
        <dbReference type="EMBL" id="TRX94284.1"/>
    </source>
</evidence>
<dbReference type="InterPro" id="IPR050931">
    <property type="entry name" value="Mito_Protein_Transport_Metaxin"/>
</dbReference>
<dbReference type="PANTHER" id="PTHR12289:SF41">
    <property type="entry name" value="FAILED AXON CONNECTIONS-RELATED"/>
    <property type="match status" value="1"/>
</dbReference>
<dbReference type="InterPro" id="IPR040079">
    <property type="entry name" value="Glutathione_S-Trfase"/>
</dbReference>
<evidence type="ECO:0000256" key="1">
    <source>
        <dbReference type="ARBA" id="ARBA00006475"/>
    </source>
</evidence>
<name>A0A553I255_9PEZI</name>
<comment type="similarity">
    <text evidence="1">Belongs to the FAX family.</text>
</comment>
<gene>
    <name evidence="4" type="ORF">FHL15_004751</name>
</gene>
<dbReference type="GO" id="GO:0005737">
    <property type="term" value="C:cytoplasm"/>
    <property type="evidence" value="ECO:0007669"/>
    <property type="project" value="TreeGrafter"/>
</dbReference>
<proteinExistence type="inferred from homology"/>
<comment type="caution">
    <text evidence="4">The sequence shown here is derived from an EMBL/GenBank/DDBJ whole genome shotgun (WGS) entry which is preliminary data.</text>
</comment>
<dbReference type="EMBL" id="VFLP01000023">
    <property type="protein sequence ID" value="TRX94284.1"/>
    <property type="molecule type" value="Genomic_DNA"/>
</dbReference>
<dbReference type="InterPro" id="IPR026928">
    <property type="entry name" value="FAX/IsoI-like"/>
</dbReference>
<dbReference type="SFLD" id="SFLDG01200">
    <property type="entry name" value="SUF1.1"/>
    <property type="match status" value="1"/>
</dbReference>
<reference evidence="5" key="1">
    <citation type="submission" date="2019-06" db="EMBL/GenBank/DDBJ databases">
        <title>Draft genome sequence of the griseofulvin-producing fungus Xylaria cubensis strain G536.</title>
        <authorList>
            <person name="Mead M.E."/>
            <person name="Raja H.A."/>
            <person name="Steenwyk J.L."/>
            <person name="Knowles S.L."/>
            <person name="Oberlies N.H."/>
            <person name="Rokas A."/>
        </authorList>
    </citation>
    <scope>NUCLEOTIDE SEQUENCE [LARGE SCALE GENOMIC DNA]</scope>
    <source>
        <strain evidence="5">G536</strain>
    </source>
</reference>
<organism evidence="4 5">
    <name type="scientific">Xylaria flabelliformis</name>
    <dbReference type="NCBI Taxonomy" id="2512241"/>
    <lineage>
        <taxon>Eukaryota</taxon>
        <taxon>Fungi</taxon>
        <taxon>Dikarya</taxon>
        <taxon>Ascomycota</taxon>
        <taxon>Pezizomycotina</taxon>
        <taxon>Sordariomycetes</taxon>
        <taxon>Xylariomycetidae</taxon>
        <taxon>Xylariales</taxon>
        <taxon>Xylariaceae</taxon>
        <taxon>Xylaria</taxon>
    </lineage>
</organism>
<dbReference type="SFLD" id="SFLDG01180">
    <property type="entry name" value="SUF1"/>
    <property type="match status" value="1"/>
</dbReference>
<keyword evidence="5" id="KW-1185">Reference proteome</keyword>
<dbReference type="SFLD" id="SFLDS00019">
    <property type="entry name" value="Glutathione_Transferase_(cytos"/>
    <property type="match status" value="1"/>
</dbReference>
<protein>
    <recommendedName>
        <fullName evidence="3">Thioredoxin-like fold domain-containing protein</fullName>
    </recommendedName>
</protein>
<evidence type="ECO:0000313" key="5">
    <source>
        <dbReference type="Proteomes" id="UP000319160"/>
    </source>
</evidence>
<dbReference type="AlphaFoldDB" id="A0A553I255"/>
<accession>A0A553I255</accession>